<evidence type="ECO:0000313" key="4">
    <source>
        <dbReference type="EMBL" id="QPS58795.1"/>
    </source>
</evidence>
<dbReference type="STRING" id="38301.NX84_06660"/>
<reference evidence="5 6" key="1">
    <citation type="submission" date="2018-06" db="EMBL/GenBank/DDBJ databases">
        <authorList>
            <consortium name="Pathogen Informatics"/>
            <person name="Doyle S."/>
        </authorList>
    </citation>
    <scope>NUCLEOTIDE SEQUENCE [LARGE SCALE GENOMIC DNA]</scope>
    <source>
        <strain evidence="5 6">NCTC10288</strain>
    </source>
</reference>
<evidence type="ECO:0000256" key="1">
    <source>
        <dbReference type="SAM" id="MobiDB-lite"/>
    </source>
</evidence>
<evidence type="ECO:0000313" key="6">
    <source>
        <dbReference type="Proteomes" id="UP000249264"/>
    </source>
</evidence>
<keyword evidence="3" id="KW-0732">Signal</keyword>
<feature type="compositionally biased region" description="Basic and acidic residues" evidence="1">
    <location>
        <begin position="290"/>
        <end position="327"/>
    </location>
</feature>
<reference evidence="4 7" key="2">
    <citation type="submission" date="2020-12" db="EMBL/GenBank/DDBJ databases">
        <title>FDA dAtabase for Regulatory Grade micrObial Sequences (FDA-ARGOS): Supporting development and validation of Infectious Disease Dx tests.</title>
        <authorList>
            <person name="Sproer C."/>
            <person name="Gronow S."/>
            <person name="Severitt S."/>
            <person name="Schroder I."/>
            <person name="Tallon L."/>
            <person name="Sadzewicz L."/>
            <person name="Zhao X."/>
            <person name="Boylan J."/>
            <person name="Ott S."/>
            <person name="Bowen H."/>
            <person name="Vavikolanu K."/>
            <person name="Mehta A."/>
            <person name="Aluvathingal J."/>
            <person name="Nadendla S."/>
            <person name="Lowell S."/>
            <person name="Myers T."/>
            <person name="Yan Y."/>
            <person name="Sichtig H."/>
        </authorList>
    </citation>
    <scope>NUCLEOTIDE SEQUENCE [LARGE SCALE GENOMIC DNA]</scope>
    <source>
        <strain evidence="4 7">FDAARGOS_894</strain>
    </source>
</reference>
<keyword evidence="2" id="KW-0812">Transmembrane</keyword>
<dbReference type="EMBL" id="LS483460">
    <property type="protein sequence ID" value="SQI00082.1"/>
    <property type="molecule type" value="Genomic_DNA"/>
</dbReference>
<gene>
    <name evidence="4" type="ORF">I6G51_07520</name>
    <name evidence="5" type="ORF">NCTC10288_01389</name>
</gene>
<evidence type="ECO:0000313" key="7">
    <source>
        <dbReference type="Proteomes" id="UP000594905"/>
    </source>
</evidence>
<dbReference type="NCBIfam" id="NF038134">
    <property type="entry name" value="choice_anch_M"/>
    <property type="match status" value="1"/>
</dbReference>
<feature type="signal peptide" evidence="3">
    <location>
        <begin position="1"/>
        <end position="33"/>
    </location>
</feature>
<evidence type="ECO:0000256" key="2">
    <source>
        <dbReference type="SAM" id="Phobius"/>
    </source>
</evidence>
<keyword evidence="7" id="KW-1185">Reference proteome</keyword>
<dbReference type="EMBL" id="CP065689">
    <property type="protein sequence ID" value="QPS58795.1"/>
    <property type="molecule type" value="Genomic_DNA"/>
</dbReference>
<proteinExistence type="predicted"/>
<feature type="region of interest" description="Disordered" evidence="1">
    <location>
        <begin position="231"/>
        <end position="253"/>
    </location>
</feature>
<feature type="compositionally biased region" description="Basic and acidic residues" evidence="1">
    <location>
        <begin position="356"/>
        <end position="387"/>
    </location>
</feature>
<keyword evidence="2" id="KW-0472">Membrane</keyword>
<protein>
    <submittedName>
        <fullName evidence="5">ABC transporter permease protein</fullName>
    </submittedName>
    <submittedName>
        <fullName evidence="4">Choice-of-anchor M domain-containing protein</fullName>
    </submittedName>
</protein>
<keyword evidence="2" id="KW-1133">Transmembrane helix</keyword>
<feature type="chain" id="PRO_5016428666" evidence="3">
    <location>
        <begin position="34"/>
        <end position="451"/>
    </location>
</feature>
<dbReference type="RefSeq" id="WP_039675132.1">
    <property type="nucleotide sequence ID" value="NZ_CP065689.1"/>
</dbReference>
<name>A0A2X4RS65_9CORY</name>
<evidence type="ECO:0000256" key="3">
    <source>
        <dbReference type="SAM" id="SignalP"/>
    </source>
</evidence>
<organism evidence="5 6">
    <name type="scientific">Corynebacterium minutissimum</name>
    <dbReference type="NCBI Taxonomy" id="38301"/>
    <lineage>
        <taxon>Bacteria</taxon>
        <taxon>Bacillati</taxon>
        <taxon>Actinomycetota</taxon>
        <taxon>Actinomycetes</taxon>
        <taxon>Mycobacteriales</taxon>
        <taxon>Corynebacteriaceae</taxon>
        <taxon>Corynebacterium</taxon>
    </lineage>
</organism>
<feature type="transmembrane region" description="Helical" evidence="2">
    <location>
        <begin position="417"/>
        <end position="445"/>
    </location>
</feature>
<dbReference type="OrthoDB" id="4424311at2"/>
<dbReference type="Proteomes" id="UP000249264">
    <property type="component" value="Chromosome 1"/>
</dbReference>
<accession>A0A2X4RS65</accession>
<sequence>MNRFIIRPLTLTTAAALTLATPLCVAASPLAWAADSAEDNSTCDADSQHAFTRGHQDLALIGNSGDLDFVARDDESGRDYSSGDFYVEVGSNAAFEDSAGADIPSRGWQIPQTQDPDIPWLGFNTSYIDEDTARDATLSMTLHSGPEGGRVVGFQNELGGAPTVLFDSENPDVSWDYPDHFHSHTGIVFTEPGAYAVTFTFTLNDGSEYSIDVPFLVGGADSSELCQLDWGSASGSGEGSGSGKAKNRPQQLAKDINDTSKAIAQLDKTMDKTFKEADAFLTGGSPSESKAPRESRRSRESRDSERSKAKEPTQQENKATQEEKSDNKGNSIRRQDSNAAPRPASQRQETQRNAPAHKERAQRDSAQRDRSERNPKDDDKKTARDPQRAQNRAAAEDSDTMPQAENIQAMSYGAPMVGFWAGFLAGMGALSLLLGIGLFIAVQFFRPRRRD</sequence>
<dbReference type="AlphaFoldDB" id="A0A2X4RS65"/>
<dbReference type="KEGG" id="cmin:NCTC10288_01389"/>
<dbReference type="Proteomes" id="UP000594905">
    <property type="component" value="Chromosome"/>
</dbReference>
<dbReference type="GeneID" id="70783292"/>
<feature type="region of interest" description="Disordered" evidence="1">
    <location>
        <begin position="279"/>
        <end position="402"/>
    </location>
</feature>
<evidence type="ECO:0000313" key="5">
    <source>
        <dbReference type="EMBL" id="SQI00082.1"/>
    </source>
</evidence>